<organism evidence="2 3">
    <name type="scientific">Candidatus Nitrosarchaeum limnium BG20</name>
    <dbReference type="NCBI Taxonomy" id="859192"/>
    <lineage>
        <taxon>Archaea</taxon>
        <taxon>Nitrososphaerota</taxon>
        <taxon>Nitrososphaeria</taxon>
        <taxon>Nitrosopumilales</taxon>
        <taxon>Nitrosopumilaceae</taxon>
        <taxon>Nitrosarchaeum</taxon>
    </lineage>
</organism>
<evidence type="ECO:0008006" key="4">
    <source>
        <dbReference type="Google" id="ProtNLM"/>
    </source>
</evidence>
<keyword evidence="1" id="KW-0812">Transmembrane</keyword>
<dbReference type="Proteomes" id="UP000014065">
    <property type="component" value="Unassembled WGS sequence"/>
</dbReference>
<comment type="caution">
    <text evidence="2">The sequence shown here is derived from an EMBL/GenBank/DDBJ whole genome shotgun (WGS) entry which is preliminary data.</text>
</comment>
<evidence type="ECO:0000313" key="2">
    <source>
        <dbReference type="EMBL" id="EPA05995.1"/>
    </source>
</evidence>
<dbReference type="EMBL" id="AHJG01000116">
    <property type="protein sequence ID" value="EPA05995.1"/>
    <property type="molecule type" value="Genomic_DNA"/>
</dbReference>
<dbReference type="AlphaFoldDB" id="S2E445"/>
<sequence length="264" mass="30273">MFYLMIFILVLCPLLLSSAFAEEPILISISSNLDQVVFDGKWTDSTEWKQSSYNDLTYDDGTEIHLRTAHQGDFIYVQINVATDMFIDKITDNAIVCFDTKNDKTVIPQSDDYCFFTSLDGNSFTYQGNNFPAINGYFIKIPNDKNFVAVGSSSDEHDRYNKTPHASYEFKIPLSLLGRSDNYGFFISVYDAHTKNYHSWPYKVENQGILSISSPSQWGDLVSPDKSIPEFNLALLLVMIFPIILVMQLFTKFRFLKLELFLKN</sequence>
<gene>
    <name evidence="2" type="ORF">BG20_I1995</name>
</gene>
<dbReference type="SUPFAM" id="SSF49344">
    <property type="entry name" value="CBD9-like"/>
    <property type="match status" value="1"/>
</dbReference>
<evidence type="ECO:0000313" key="3">
    <source>
        <dbReference type="Proteomes" id="UP000014065"/>
    </source>
</evidence>
<accession>S2E445</accession>
<name>S2E445_9ARCH</name>
<protein>
    <recommendedName>
        <fullName evidence="4">Carbohydrate-binding domain-containing protein</fullName>
    </recommendedName>
</protein>
<proteinExistence type="predicted"/>
<dbReference type="Gene3D" id="2.60.40.1190">
    <property type="match status" value="1"/>
</dbReference>
<reference evidence="2 3" key="1">
    <citation type="journal article" date="2012" name="J. Bacteriol.">
        <title>Genome Sequence of "Candidatus Nitrosoarchaeum limnia" BG20, a Low-Salinity Ammonia-Oxidizing Archaeon from the San Francisco Bay Estuary.</title>
        <authorList>
            <person name="Mosier A.C."/>
            <person name="Allen E.E."/>
            <person name="Kim M."/>
            <person name="Ferriera S."/>
            <person name="Francis C.A."/>
        </authorList>
    </citation>
    <scope>NUCLEOTIDE SEQUENCE [LARGE SCALE GENOMIC DNA]</scope>
    <source>
        <strain evidence="2 3">BG20</strain>
    </source>
</reference>
<dbReference type="OrthoDB" id="11811at2157"/>
<keyword evidence="1" id="KW-0472">Membrane</keyword>
<keyword evidence="1" id="KW-1133">Transmembrane helix</keyword>
<evidence type="ECO:0000256" key="1">
    <source>
        <dbReference type="SAM" id="Phobius"/>
    </source>
</evidence>
<keyword evidence="3" id="KW-1185">Reference proteome</keyword>
<feature type="transmembrane region" description="Helical" evidence="1">
    <location>
        <begin position="231"/>
        <end position="250"/>
    </location>
</feature>
<dbReference type="RefSeq" id="WP_133936219.1">
    <property type="nucleotide sequence ID" value="NZ_AHJG01000116.1"/>
</dbReference>